<dbReference type="EMBL" id="BKCJ011844637">
    <property type="protein sequence ID" value="GFD57761.1"/>
    <property type="molecule type" value="Genomic_DNA"/>
</dbReference>
<feature type="non-terminal residue" evidence="1">
    <location>
        <position position="87"/>
    </location>
</feature>
<accession>A0A699XLL4</accession>
<dbReference type="AlphaFoldDB" id="A0A699XLL4"/>
<comment type="caution">
    <text evidence="1">The sequence shown here is derived from an EMBL/GenBank/DDBJ whole genome shotgun (WGS) entry which is preliminary data.</text>
</comment>
<reference evidence="1" key="1">
    <citation type="journal article" date="2019" name="Sci. Rep.">
        <title>Draft genome of Tanacetum cinerariifolium, the natural source of mosquito coil.</title>
        <authorList>
            <person name="Yamashiro T."/>
            <person name="Shiraishi A."/>
            <person name="Satake H."/>
            <person name="Nakayama K."/>
        </authorList>
    </citation>
    <scope>NUCLEOTIDE SEQUENCE</scope>
</reference>
<organism evidence="1">
    <name type="scientific">Tanacetum cinerariifolium</name>
    <name type="common">Dalmatian daisy</name>
    <name type="synonym">Chrysanthemum cinerariifolium</name>
    <dbReference type="NCBI Taxonomy" id="118510"/>
    <lineage>
        <taxon>Eukaryota</taxon>
        <taxon>Viridiplantae</taxon>
        <taxon>Streptophyta</taxon>
        <taxon>Embryophyta</taxon>
        <taxon>Tracheophyta</taxon>
        <taxon>Spermatophyta</taxon>
        <taxon>Magnoliopsida</taxon>
        <taxon>eudicotyledons</taxon>
        <taxon>Gunneridae</taxon>
        <taxon>Pentapetalae</taxon>
        <taxon>asterids</taxon>
        <taxon>campanulids</taxon>
        <taxon>Asterales</taxon>
        <taxon>Asteraceae</taxon>
        <taxon>Asteroideae</taxon>
        <taxon>Anthemideae</taxon>
        <taxon>Anthemidinae</taxon>
        <taxon>Tanacetum</taxon>
    </lineage>
</organism>
<sequence>GALVDLWNGEMTRALDLIAPERPRPSRRVRAAPWFTEELRTMKRQGRCLERRWRKTCADSDRARARAHFRVYSVAVAAAKKAFFSAG</sequence>
<proteinExistence type="predicted"/>
<name>A0A699XLL4_TANCI</name>
<gene>
    <name evidence="1" type="ORF">Tci_929730</name>
</gene>
<protein>
    <submittedName>
        <fullName evidence="1">Uncharacterized protein</fullName>
    </submittedName>
</protein>
<feature type="non-terminal residue" evidence="1">
    <location>
        <position position="1"/>
    </location>
</feature>
<evidence type="ECO:0000313" key="1">
    <source>
        <dbReference type="EMBL" id="GFD57761.1"/>
    </source>
</evidence>